<gene>
    <name evidence="1" type="ORF">SDC9_67777</name>
</gene>
<proteinExistence type="predicted"/>
<organism evidence="1">
    <name type="scientific">bioreactor metagenome</name>
    <dbReference type="NCBI Taxonomy" id="1076179"/>
    <lineage>
        <taxon>unclassified sequences</taxon>
        <taxon>metagenomes</taxon>
        <taxon>ecological metagenomes</taxon>
    </lineage>
</organism>
<dbReference type="AlphaFoldDB" id="A0A644Y461"/>
<name>A0A644Y461_9ZZZZ</name>
<evidence type="ECO:0000313" key="1">
    <source>
        <dbReference type="EMBL" id="MPM21333.1"/>
    </source>
</evidence>
<comment type="caution">
    <text evidence="1">The sequence shown here is derived from an EMBL/GenBank/DDBJ whole genome shotgun (WGS) entry which is preliminary data.</text>
</comment>
<sequence>MSHTFIALIVLTTISMSLCRHEDQPVSKTPDSSLAVEQKKDTIVPVEQTRGENVTRDENNWKSEDIVSGYATYKRSYCGGVRPSAEMEEEYRKEFPLASAKIRFVNTENSTDYVNVSTDASGNFSAGLHPGTYNYYLLQAAGANIPPNPNCQKYYERSYGQVSIQAGGMKGVHLLYSFQCDPCSPPRP</sequence>
<reference evidence="1" key="1">
    <citation type="submission" date="2019-08" db="EMBL/GenBank/DDBJ databases">
        <authorList>
            <person name="Kucharzyk K."/>
            <person name="Murdoch R.W."/>
            <person name="Higgins S."/>
            <person name="Loffler F."/>
        </authorList>
    </citation>
    <scope>NUCLEOTIDE SEQUENCE</scope>
</reference>
<accession>A0A644Y461</accession>
<dbReference type="EMBL" id="VSSQ01003569">
    <property type="protein sequence ID" value="MPM21333.1"/>
    <property type="molecule type" value="Genomic_DNA"/>
</dbReference>
<evidence type="ECO:0008006" key="2">
    <source>
        <dbReference type="Google" id="ProtNLM"/>
    </source>
</evidence>
<protein>
    <recommendedName>
        <fullName evidence="2">Prealbumin-like fold domain-containing protein</fullName>
    </recommendedName>
</protein>